<proteinExistence type="predicted"/>
<name>K2KC32_9GAMM</name>
<dbReference type="RefSeq" id="WP_008487818.1">
    <property type="nucleotide sequence ID" value="NZ_AMRG01000003.1"/>
</dbReference>
<evidence type="ECO:0000313" key="2">
    <source>
        <dbReference type="Proteomes" id="UP000014115"/>
    </source>
</evidence>
<sequence length="135" mass="14695">MQAAGQFKVSLEPVDLGMSVKSAADAGQQFARQLLSKQYEGDLVATSVGEMLSVRMASEQAAGYVAMEQVVGQLLGRQGQFVLQHFGTLHKQRNRLLLEVVPGSADGELAGLSGSMQIFIDNGQHRYEFDFYLPT</sequence>
<protein>
    <recommendedName>
        <fullName evidence="3">DUF3224 domain-containing protein</fullName>
    </recommendedName>
</protein>
<dbReference type="SUPFAM" id="SSF159238">
    <property type="entry name" value="SO1590-like"/>
    <property type="match status" value="1"/>
</dbReference>
<dbReference type="STRING" id="740709.A10D4_03725"/>
<dbReference type="Pfam" id="PF11528">
    <property type="entry name" value="DUF3224"/>
    <property type="match status" value="1"/>
</dbReference>
<evidence type="ECO:0008006" key="3">
    <source>
        <dbReference type="Google" id="ProtNLM"/>
    </source>
</evidence>
<keyword evidence="2" id="KW-1185">Reference proteome</keyword>
<dbReference type="PATRIC" id="fig|740709.3.peg.750"/>
<dbReference type="Gene3D" id="2.40.350.10">
    <property type="entry name" value="SO1590-like"/>
    <property type="match status" value="1"/>
</dbReference>
<dbReference type="EMBL" id="AMRG01000003">
    <property type="protein sequence ID" value="EKE85423.1"/>
    <property type="molecule type" value="Genomic_DNA"/>
</dbReference>
<reference evidence="1 2" key="1">
    <citation type="journal article" date="2012" name="J. Bacteriol.">
        <title>Genome Sequence of Idiomarina xiamenensis Type Strain 10-D-4.</title>
        <authorList>
            <person name="Lai Q."/>
            <person name="Wang L."/>
            <person name="Wang W."/>
            <person name="Shao Z."/>
        </authorList>
    </citation>
    <scope>NUCLEOTIDE SEQUENCE [LARGE SCALE GENOMIC DNA]</scope>
    <source>
        <strain evidence="1 2">10-D-4</strain>
    </source>
</reference>
<dbReference type="eggNOG" id="ENOG5031U6H">
    <property type="taxonomic scope" value="Bacteria"/>
</dbReference>
<dbReference type="OrthoDB" id="69764at2"/>
<dbReference type="Proteomes" id="UP000014115">
    <property type="component" value="Unassembled WGS sequence"/>
</dbReference>
<dbReference type="InterPro" id="IPR021607">
    <property type="entry name" value="DUF3224"/>
</dbReference>
<dbReference type="AlphaFoldDB" id="K2KC32"/>
<organism evidence="1 2">
    <name type="scientific">Idiomarina xiamenensis 10-D-4</name>
    <dbReference type="NCBI Taxonomy" id="740709"/>
    <lineage>
        <taxon>Bacteria</taxon>
        <taxon>Pseudomonadati</taxon>
        <taxon>Pseudomonadota</taxon>
        <taxon>Gammaproteobacteria</taxon>
        <taxon>Alteromonadales</taxon>
        <taxon>Idiomarinaceae</taxon>
        <taxon>Idiomarina</taxon>
    </lineage>
</organism>
<accession>K2KC32</accession>
<evidence type="ECO:0000313" key="1">
    <source>
        <dbReference type="EMBL" id="EKE85423.1"/>
    </source>
</evidence>
<comment type="caution">
    <text evidence="1">The sequence shown here is derived from an EMBL/GenBank/DDBJ whole genome shotgun (WGS) entry which is preliminary data.</text>
</comment>
<gene>
    <name evidence="1" type="ORF">A10D4_03725</name>
</gene>
<dbReference type="InterPro" id="IPR023159">
    <property type="entry name" value="SO1590-like_sf"/>
</dbReference>